<name>A0A1T5DMF8_9SPHI</name>
<dbReference type="InterPro" id="IPR011042">
    <property type="entry name" value="6-blade_b-propeller_TolB-like"/>
</dbReference>
<dbReference type="Proteomes" id="UP000190541">
    <property type="component" value="Unassembled WGS sequence"/>
</dbReference>
<accession>A0A1T5DMF8</accession>
<dbReference type="Gene3D" id="2.120.10.30">
    <property type="entry name" value="TolB, C-terminal domain"/>
    <property type="match status" value="1"/>
</dbReference>
<proteinExistence type="predicted"/>
<evidence type="ECO:0000259" key="3">
    <source>
        <dbReference type="Pfam" id="PF08450"/>
    </source>
</evidence>
<evidence type="ECO:0000313" key="5">
    <source>
        <dbReference type="Proteomes" id="UP000190541"/>
    </source>
</evidence>
<gene>
    <name evidence="4" type="ORF">SAMN05660226_02838</name>
</gene>
<dbReference type="PROSITE" id="PS51257">
    <property type="entry name" value="PROKAR_LIPOPROTEIN"/>
    <property type="match status" value="1"/>
</dbReference>
<dbReference type="PANTHER" id="PTHR47572">
    <property type="entry name" value="LIPOPROTEIN-RELATED"/>
    <property type="match status" value="1"/>
</dbReference>
<dbReference type="EMBL" id="FUYS01000007">
    <property type="protein sequence ID" value="SKB72805.1"/>
    <property type="molecule type" value="Genomic_DNA"/>
</dbReference>
<keyword evidence="5" id="KW-1185">Reference proteome</keyword>
<reference evidence="4 5" key="1">
    <citation type="submission" date="2017-02" db="EMBL/GenBank/DDBJ databases">
        <authorList>
            <person name="Peterson S.W."/>
        </authorList>
    </citation>
    <scope>NUCLEOTIDE SEQUENCE [LARGE SCALE GENOMIC DNA]</scope>
    <source>
        <strain evidence="4 5">DSM 22899</strain>
    </source>
</reference>
<evidence type="ECO:0000256" key="1">
    <source>
        <dbReference type="ARBA" id="ARBA00022801"/>
    </source>
</evidence>
<dbReference type="GO" id="GO:0016787">
    <property type="term" value="F:hydrolase activity"/>
    <property type="evidence" value="ECO:0007669"/>
    <property type="project" value="UniProtKB-KW"/>
</dbReference>
<sequence>MKPILILTVLAIAMACNNAKQSERMKYKTTGHIERVDPALDTIIDTDAKAEIIAEGFDWSEGPLWVESEQMLLFSDVPTNTVYKWTEENGTEVYLRPSGYTGSKPSQRKEPGSNGLLLDNEGNLVLCQHGDRRMARMNARLDQPEATFTTLADTYNGKRFNSPNDAVYNHVGELFFTDPPYGLLAQNDDDPAKEIPFNGVYKVKPNGEVILLADSITRPNGIAFFPDQKKLLVACSDPNAANWYVLDAEDNILASPTLFYSATDERDGLKGLPDGLKINKNGTVFASGPGGIWIFNSAGKVLGKIKLDEAASNVALSADEKTVYVTNDMYVLRIKLKP</sequence>
<dbReference type="Pfam" id="PF08450">
    <property type="entry name" value="SGL"/>
    <property type="match status" value="1"/>
</dbReference>
<keyword evidence="1" id="KW-0378">Hydrolase</keyword>
<protein>
    <submittedName>
        <fullName evidence="4">Gluconolactonase</fullName>
    </submittedName>
</protein>
<dbReference type="InterPro" id="IPR013658">
    <property type="entry name" value="SGL"/>
</dbReference>
<feature type="domain" description="SMP-30/Gluconolactonase/LRE-like region" evidence="3">
    <location>
        <begin position="59"/>
        <end position="326"/>
    </location>
</feature>
<dbReference type="AlphaFoldDB" id="A0A1T5DMF8"/>
<dbReference type="InterPro" id="IPR051262">
    <property type="entry name" value="SMP-30/CGR1_Lactonase"/>
</dbReference>
<feature type="region of interest" description="Disordered" evidence="2">
    <location>
        <begin position="96"/>
        <end position="115"/>
    </location>
</feature>
<organism evidence="4 5">
    <name type="scientific">Parapedobacter luteus</name>
    <dbReference type="NCBI Taxonomy" id="623280"/>
    <lineage>
        <taxon>Bacteria</taxon>
        <taxon>Pseudomonadati</taxon>
        <taxon>Bacteroidota</taxon>
        <taxon>Sphingobacteriia</taxon>
        <taxon>Sphingobacteriales</taxon>
        <taxon>Sphingobacteriaceae</taxon>
        <taxon>Parapedobacter</taxon>
    </lineage>
</organism>
<dbReference type="STRING" id="623280.SAMN05660226_02838"/>
<evidence type="ECO:0000256" key="2">
    <source>
        <dbReference type="SAM" id="MobiDB-lite"/>
    </source>
</evidence>
<dbReference type="PANTHER" id="PTHR47572:SF4">
    <property type="entry name" value="LACTONASE DRP35"/>
    <property type="match status" value="1"/>
</dbReference>
<evidence type="ECO:0000313" key="4">
    <source>
        <dbReference type="EMBL" id="SKB72805.1"/>
    </source>
</evidence>
<dbReference type="SUPFAM" id="SSF63829">
    <property type="entry name" value="Calcium-dependent phosphotriesterase"/>
    <property type="match status" value="1"/>
</dbReference>